<dbReference type="InterPro" id="IPR001497">
    <property type="entry name" value="MethylDNA_cys_MeTrfase_AS"/>
</dbReference>
<evidence type="ECO:0000256" key="5">
    <source>
        <dbReference type="ARBA" id="ARBA00022679"/>
    </source>
</evidence>
<comment type="similarity">
    <text evidence="2 9">Belongs to the MGMT family.</text>
</comment>
<reference evidence="12" key="1">
    <citation type="submission" date="2019-11" db="EMBL/GenBank/DDBJ databases">
        <authorList>
            <person name="Feng L."/>
        </authorList>
    </citation>
    <scope>NUCLEOTIDE SEQUENCE</scope>
    <source>
        <strain evidence="12">PgorbachiiLFYP46</strain>
    </source>
</reference>
<dbReference type="Gene3D" id="3.30.160.70">
    <property type="entry name" value="Methylated DNA-protein cysteine methyltransferase domain"/>
    <property type="match status" value="1"/>
</dbReference>
<feature type="active site" description="Nucleophile; methyl group acceptor" evidence="9">
    <location>
        <position position="160"/>
    </location>
</feature>
<evidence type="ECO:0000259" key="10">
    <source>
        <dbReference type="Pfam" id="PF01035"/>
    </source>
</evidence>
<dbReference type="FunFam" id="1.10.10.10:FF:000214">
    <property type="entry name" value="Methylated-DNA--protein-cysteine methyltransferase"/>
    <property type="match status" value="1"/>
</dbReference>
<evidence type="ECO:0000259" key="11">
    <source>
        <dbReference type="Pfam" id="PF02870"/>
    </source>
</evidence>
<evidence type="ECO:0000256" key="1">
    <source>
        <dbReference type="ARBA" id="ARBA00001286"/>
    </source>
</evidence>
<keyword evidence="7 9" id="KW-0234">DNA repair</keyword>
<organism evidence="12">
    <name type="scientific">Peptoniphilus gorbachii</name>
    <dbReference type="NCBI Taxonomy" id="411567"/>
    <lineage>
        <taxon>Bacteria</taxon>
        <taxon>Bacillati</taxon>
        <taxon>Bacillota</taxon>
        <taxon>Tissierellia</taxon>
        <taxon>Tissierellales</taxon>
        <taxon>Peptoniphilaceae</taxon>
        <taxon>Peptoniphilus</taxon>
    </lineage>
</organism>
<comment type="catalytic activity">
    <reaction evidence="8 9">
        <text>a 6-O-methyl-2'-deoxyguanosine in DNA + L-cysteinyl-[protein] = S-methyl-L-cysteinyl-[protein] + a 2'-deoxyguanosine in DNA</text>
        <dbReference type="Rhea" id="RHEA:24000"/>
        <dbReference type="Rhea" id="RHEA-COMP:10131"/>
        <dbReference type="Rhea" id="RHEA-COMP:10132"/>
        <dbReference type="Rhea" id="RHEA-COMP:11367"/>
        <dbReference type="Rhea" id="RHEA-COMP:11368"/>
        <dbReference type="ChEBI" id="CHEBI:29950"/>
        <dbReference type="ChEBI" id="CHEBI:82612"/>
        <dbReference type="ChEBI" id="CHEBI:85445"/>
        <dbReference type="ChEBI" id="CHEBI:85448"/>
        <dbReference type="EC" id="2.1.1.63"/>
    </reaction>
</comment>
<proteinExistence type="inferred from homology"/>
<dbReference type="EMBL" id="CACRUP010000003">
    <property type="protein sequence ID" value="VYT75671.1"/>
    <property type="molecule type" value="Genomic_DNA"/>
</dbReference>
<comment type="miscellaneous">
    <text evidence="9">This enzyme catalyzes only one turnover and therefore is not strictly catalytic. According to one definition, an enzyme is a biocatalyst that acts repeatedly and over many reaction cycles.</text>
</comment>
<dbReference type="PROSITE" id="PS00374">
    <property type="entry name" value="MGMT"/>
    <property type="match status" value="1"/>
</dbReference>
<dbReference type="Gene3D" id="1.10.10.10">
    <property type="entry name" value="Winged helix-like DNA-binding domain superfamily/Winged helix DNA-binding domain"/>
    <property type="match status" value="1"/>
</dbReference>
<evidence type="ECO:0000256" key="8">
    <source>
        <dbReference type="ARBA" id="ARBA00049348"/>
    </source>
</evidence>
<dbReference type="InterPro" id="IPR008332">
    <property type="entry name" value="MethylG_MeTrfase_N"/>
</dbReference>
<dbReference type="EC" id="2.1.1.63" evidence="9"/>
<keyword evidence="5 9" id="KW-0808">Transferase</keyword>
<comment type="subcellular location">
    <subcellularLocation>
        <location evidence="9">Cytoplasm</location>
    </subcellularLocation>
</comment>
<comment type="catalytic activity">
    <reaction evidence="1 9">
        <text>a 4-O-methyl-thymidine in DNA + L-cysteinyl-[protein] = a thymidine in DNA + S-methyl-L-cysteinyl-[protein]</text>
        <dbReference type="Rhea" id="RHEA:53428"/>
        <dbReference type="Rhea" id="RHEA-COMP:10131"/>
        <dbReference type="Rhea" id="RHEA-COMP:10132"/>
        <dbReference type="Rhea" id="RHEA-COMP:13555"/>
        <dbReference type="Rhea" id="RHEA-COMP:13556"/>
        <dbReference type="ChEBI" id="CHEBI:29950"/>
        <dbReference type="ChEBI" id="CHEBI:82612"/>
        <dbReference type="ChEBI" id="CHEBI:137386"/>
        <dbReference type="ChEBI" id="CHEBI:137387"/>
        <dbReference type="EC" id="2.1.1.63"/>
    </reaction>
</comment>
<evidence type="ECO:0000256" key="3">
    <source>
        <dbReference type="ARBA" id="ARBA00022490"/>
    </source>
</evidence>
<dbReference type="Pfam" id="PF02870">
    <property type="entry name" value="Methyltransf_1N"/>
    <property type="match status" value="1"/>
</dbReference>
<dbReference type="RefSeq" id="WP_156700499.1">
    <property type="nucleotide sequence ID" value="NZ_CACRUP010000003.1"/>
</dbReference>
<dbReference type="NCBIfam" id="TIGR00589">
    <property type="entry name" value="ogt"/>
    <property type="match status" value="1"/>
</dbReference>
<dbReference type="InterPro" id="IPR014048">
    <property type="entry name" value="MethylDNA_cys_MeTrfase_DNA-bd"/>
</dbReference>
<evidence type="ECO:0000256" key="4">
    <source>
        <dbReference type="ARBA" id="ARBA00022603"/>
    </source>
</evidence>
<dbReference type="GO" id="GO:0032259">
    <property type="term" value="P:methylation"/>
    <property type="evidence" value="ECO:0007669"/>
    <property type="project" value="UniProtKB-KW"/>
</dbReference>
<evidence type="ECO:0000256" key="9">
    <source>
        <dbReference type="HAMAP-Rule" id="MF_00772"/>
    </source>
</evidence>
<dbReference type="HAMAP" id="MF_00772">
    <property type="entry name" value="OGT"/>
    <property type="match status" value="1"/>
</dbReference>
<accession>A0A6N2Z974</accession>
<feature type="domain" description="Methylguanine DNA methyltransferase ribonuclease-like" evidence="11">
    <location>
        <begin position="6"/>
        <end position="94"/>
    </location>
</feature>
<dbReference type="InterPro" id="IPR023546">
    <property type="entry name" value="MGMT"/>
</dbReference>
<name>A0A6N2Z974_9FIRM</name>
<dbReference type="GO" id="GO:0005737">
    <property type="term" value="C:cytoplasm"/>
    <property type="evidence" value="ECO:0007669"/>
    <property type="project" value="UniProtKB-SubCell"/>
</dbReference>
<dbReference type="AlphaFoldDB" id="A0A6N2Z974"/>
<protein>
    <recommendedName>
        <fullName evidence="9">Methylated-DNA--protein-cysteine methyltransferase</fullName>
        <ecNumber evidence="9">2.1.1.63</ecNumber>
    </recommendedName>
    <alternativeName>
        <fullName evidence="9">6-O-methylguanine-DNA methyltransferase</fullName>
        <shortName evidence="9">MGMT</shortName>
    </alternativeName>
    <alternativeName>
        <fullName evidence="9">O-6-methylguanine-DNA-alkyltransferase</fullName>
    </alternativeName>
</protein>
<evidence type="ECO:0000256" key="6">
    <source>
        <dbReference type="ARBA" id="ARBA00022763"/>
    </source>
</evidence>
<sequence length="201" mass="23019">MVRNVIYNSPLGEILIITCKNSLIGLYFENQREFKDLIKKGDIISFDERENYNEIKKINKILEKDKDKKISEDKIFSDTKKWLDIYFSGGEPNFIPKLNLEGTEFRKDVWEILLEIPYGKTITYKDISEKLIASGKYKKMSNQAVGGAVGHNPISLIIPCHRVVGTSGSLTGYAGGLHRKMKLLKIEGINTDKFFFPKNHK</sequence>
<evidence type="ECO:0000313" key="12">
    <source>
        <dbReference type="EMBL" id="VYT75671.1"/>
    </source>
</evidence>
<gene>
    <name evidence="12" type="primary">ogt</name>
    <name evidence="12" type="ORF">PGLFYP46_00974</name>
</gene>
<dbReference type="SUPFAM" id="SSF53155">
    <property type="entry name" value="Methylated DNA-protein cysteine methyltransferase domain"/>
    <property type="match status" value="1"/>
</dbReference>
<dbReference type="InterPro" id="IPR036217">
    <property type="entry name" value="MethylDNA_cys_MeTrfase_DNAb"/>
</dbReference>
<evidence type="ECO:0000256" key="2">
    <source>
        <dbReference type="ARBA" id="ARBA00008711"/>
    </source>
</evidence>
<keyword evidence="6 9" id="KW-0227">DNA damage</keyword>
<dbReference type="CDD" id="cd06445">
    <property type="entry name" value="ATase"/>
    <property type="match status" value="1"/>
</dbReference>
<dbReference type="InterPro" id="IPR036631">
    <property type="entry name" value="MGMT_N_sf"/>
</dbReference>
<keyword evidence="4 9" id="KW-0489">Methyltransferase</keyword>
<dbReference type="SUPFAM" id="SSF46767">
    <property type="entry name" value="Methylated DNA-protein cysteine methyltransferase, C-terminal domain"/>
    <property type="match status" value="1"/>
</dbReference>
<evidence type="ECO:0000256" key="7">
    <source>
        <dbReference type="ARBA" id="ARBA00023204"/>
    </source>
</evidence>
<dbReference type="GO" id="GO:0006307">
    <property type="term" value="P:DNA alkylation repair"/>
    <property type="evidence" value="ECO:0007669"/>
    <property type="project" value="UniProtKB-UniRule"/>
</dbReference>
<feature type="domain" description="Methylated-DNA-[protein]-cysteine S-methyltransferase DNA binding" evidence="10">
    <location>
        <begin position="104"/>
        <end position="189"/>
    </location>
</feature>
<dbReference type="PANTHER" id="PTHR10815:SF13">
    <property type="entry name" value="METHYLATED-DNA--PROTEIN-CYSTEINE METHYLTRANSFERASE"/>
    <property type="match status" value="1"/>
</dbReference>
<dbReference type="InterPro" id="IPR036388">
    <property type="entry name" value="WH-like_DNA-bd_sf"/>
</dbReference>
<keyword evidence="3 9" id="KW-0963">Cytoplasm</keyword>
<dbReference type="GO" id="GO:0003908">
    <property type="term" value="F:methylated-DNA-[protein]-cysteine S-methyltransferase activity"/>
    <property type="evidence" value="ECO:0007669"/>
    <property type="project" value="UniProtKB-UniRule"/>
</dbReference>
<dbReference type="Pfam" id="PF01035">
    <property type="entry name" value="DNA_binding_1"/>
    <property type="match status" value="1"/>
</dbReference>
<dbReference type="PANTHER" id="PTHR10815">
    <property type="entry name" value="METHYLATED-DNA--PROTEIN-CYSTEINE METHYLTRANSFERASE"/>
    <property type="match status" value="1"/>
</dbReference>
<comment type="function">
    <text evidence="9">Involved in the cellular defense against the biological effects of O6-methylguanine (O6-MeG) and O4-methylthymine (O4-MeT) in DNA. Repairs the methylated nucleobase in DNA by stoichiometrically transferring the methyl group to a cysteine residue in the enzyme. This is a suicide reaction: the enzyme is irreversibly inactivated.</text>
</comment>